<dbReference type="InterPro" id="IPR013765">
    <property type="entry name" value="DNA_recomb/repair_RecA"/>
</dbReference>
<organism evidence="6 7">
    <name type="scientific">Bacillus phage BSP38</name>
    <dbReference type="NCBI Taxonomy" id="2283013"/>
    <lineage>
        <taxon>Viruses</taxon>
        <taxon>Duplodnaviria</taxon>
        <taxon>Heunggongvirae</taxon>
        <taxon>Uroviricota</taxon>
        <taxon>Caudoviricetes</taxon>
        <taxon>Herelleviridae</taxon>
        <taxon>Bastillevirinae</taxon>
        <taxon>Jeonjuvirus</taxon>
        <taxon>Jeonjuvirus BSP38</taxon>
    </lineage>
</organism>
<dbReference type="Proteomes" id="UP000260425">
    <property type="component" value="Segment"/>
</dbReference>
<evidence type="ECO:0000259" key="5">
    <source>
        <dbReference type="PROSITE" id="PS50163"/>
    </source>
</evidence>
<accession>A0A345MK00</accession>
<dbReference type="GO" id="GO:0003697">
    <property type="term" value="F:single-stranded DNA binding"/>
    <property type="evidence" value="ECO:0007669"/>
    <property type="project" value="InterPro"/>
</dbReference>
<dbReference type="GO" id="GO:0006310">
    <property type="term" value="P:DNA recombination"/>
    <property type="evidence" value="ECO:0007669"/>
    <property type="project" value="UniProtKB-KW"/>
</dbReference>
<evidence type="ECO:0000313" key="7">
    <source>
        <dbReference type="Proteomes" id="UP000260425"/>
    </source>
</evidence>
<dbReference type="PROSITE" id="PS50163">
    <property type="entry name" value="RECA_3"/>
    <property type="match status" value="1"/>
</dbReference>
<dbReference type="GO" id="GO:0008094">
    <property type="term" value="F:ATP-dependent activity, acting on DNA"/>
    <property type="evidence" value="ECO:0007669"/>
    <property type="project" value="InterPro"/>
</dbReference>
<dbReference type="SUPFAM" id="SSF52540">
    <property type="entry name" value="P-loop containing nucleoside triphosphate hydrolases"/>
    <property type="match status" value="1"/>
</dbReference>
<keyword evidence="7" id="KW-1185">Reference proteome</keyword>
<keyword evidence="4" id="KW-0233">DNA recombination</keyword>
<dbReference type="InterPro" id="IPR049428">
    <property type="entry name" value="RecA-like_N"/>
</dbReference>
<evidence type="ECO:0000256" key="1">
    <source>
        <dbReference type="ARBA" id="ARBA00009391"/>
    </source>
</evidence>
<dbReference type="Gene3D" id="3.40.50.300">
    <property type="entry name" value="P-loop containing nucleotide triphosphate hydrolases"/>
    <property type="match status" value="1"/>
</dbReference>
<dbReference type="EMBL" id="MH606185">
    <property type="protein sequence ID" value="AXH71182.1"/>
    <property type="molecule type" value="Genomic_DNA"/>
</dbReference>
<protein>
    <submittedName>
        <fullName evidence="6">Putative RecA</fullName>
    </submittedName>
</protein>
<organismHost>
    <name type="scientific">Bacillus subtilis</name>
    <dbReference type="NCBI Taxonomy" id="1423"/>
</organismHost>
<dbReference type="Pfam" id="PF00154">
    <property type="entry name" value="RecA_N"/>
    <property type="match status" value="1"/>
</dbReference>
<dbReference type="InterPro" id="IPR027417">
    <property type="entry name" value="P-loop_NTPase"/>
</dbReference>
<dbReference type="InterPro" id="IPR020587">
    <property type="entry name" value="RecA_monomer-monomer_interface"/>
</dbReference>
<dbReference type="PRINTS" id="PR00142">
    <property type="entry name" value="RECA"/>
</dbReference>
<sequence length="400" mass="44383">MAKKKQHNKKSVELNLQELGEDVGLTLLRDSDYAMVFDRLPLFLPKIDKQFGGGLPFGRMVEVAGKNAGGKSTLAFHAARVATKLGCIVVLIDVEGTADRVRLAHLGVDINSVFVKQPDESKGIRLTVEEIGRTIESTLEVFKSKYPEVPVIYIWDSLGQTPSETELEKDYGEHNVGARAKAITQLITKIAPQLSETKSMLLAINQIRDDIGGNPKFATVKVPGGKSWEHFASLRIEIKKKNAITKGDTKIGHIMGVKVNKSKVSRPHTEENAYLISDNGIDYEYNIAKMAEDAKVLGGTTQSYEYIDSNGERHKKKKDDFIEWMRTPEGQHVREELLNKLVSIEFPEGYVALKNKTLDISGWIDTVHEVGLTPMSELPESTGSDTDDILAEVHNEINGE</sequence>
<dbReference type="GO" id="GO:0006281">
    <property type="term" value="P:DNA repair"/>
    <property type="evidence" value="ECO:0007669"/>
    <property type="project" value="InterPro"/>
</dbReference>
<evidence type="ECO:0000256" key="2">
    <source>
        <dbReference type="ARBA" id="ARBA00022741"/>
    </source>
</evidence>
<dbReference type="GO" id="GO:0005524">
    <property type="term" value="F:ATP binding"/>
    <property type="evidence" value="ECO:0007669"/>
    <property type="project" value="UniProtKB-KW"/>
</dbReference>
<evidence type="ECO:0000256" key="4">
    <source>
        <dbReference type="ARBA" id="ARBA00023172"/>
    </source>
</evidence>
<evidence type="ECO:0000313" key="6">
    <source>
        <dbReference type="EMBL" id="AXH71182.1"/>
    </source>
</evidence>
<evidence type="ECO:0000256" key="3">
    <source>
        <dbReference type="ARBA" id="ARBA00022840"/>
    </source>
</evidence>
<feature type="domain" description="RecA family profile 2" evidence="5">
    <location>
        <begin position="221"/>
        <end position="286"/>
    </location>
</feature>
<reference evidence="6 7" key="1">
    <citation type="submission" date="2018-07" db="EMBL/GenBank/DDBJ databases">
        <title>Complete nucleotide sequence of Bacillus phage BSP38.</title>
        <authorList>
            <person name="Ghosh K."/>
            <person name="Kim K.-P."/>
        </authorList>
    </citation>
    <scope>NUCLEOTIDE SEQUENCE [LARGE SCALE GENOMIC DNA]</scope>
</reference>
<keyword evidence="3" id="KW-0067">ATP-binding</keyword>
<gene>
    <name evidence="6" type="ORF">BSP38_140</name>
</gene>
<comment type="similarity">
    <text evidence="1">Belongs to the RecA family.</text>
</comment>
<dbReference type="PANTHER" id="PTHR45900">
    <property type="entry name" value="RECA"/>
    <property type="match status" value="1"/>
</dbReference>
<name>A0A345MK00_BPBSP</name>
<keyword evidence="2" id="KW-0547">Nucleotide-binding</keyword>
<dbReference type="PANTHER" id="PTHR45900:SF1">
    <property type="entry name" value="MITOCHONDRIAL DNA REPAIR PROTEIN RECA HOMOLOG-RELATED"/>
    <property type="match status" value="1"/>
</dbReference>
<proteinExistence type="inferred from homology"/>